<reference evidence="1 2" key="1">
    <citation type="submission" date="2020-10" db="EMBL/GenBank/DDBJ databases">
        <title>The Coptis chinensis genome and diversification of protoberbering-type alkaloids.</title>
        <authorList>
            <person name="Wang B."/>
            <person name="Shu S."/>
            <person name="Song C."/>
            <person name="Liu Y."/>
        </authorList>
    </citation>
    <scope>NUCLEOTIDE SEQUENCE [LARGE SCALE GENOMIC DNA]</scope>
    <source>
        <strain evidence="1">HL-2020</strain>
        <tissue evidence="1">Leaf</tissue>
    </source>
</reference>
<evidence type="ECO:0000313" key="2">
    <source>
        <dbReference type="Proteomes" id="UP000631114"/>
    </source>
</evidence>
<proteinExistence type="predicted"/>
<dbReference type="AlphaFoldDB" id="A0A835LX30"/>
<protein>
    <submittedName>
        <fullName evidence="1">Uncharacterized protein</fullName>
    </submittedName>
</protein>
<sequence length="196" mass="22109">MCTSPTFSKQESYEQQQQQQQELLLAQVLKYHSQTKHSFNNYARGPHGLDWANQPNPFRRYISSPLLPLQHFPLDNQDPSSISYSSLFLSPPSPQLLSLATLSHFLYHSLSLSAWKLTGLSTWSLRVNPSSGNLHPTETFIISPPINSLSDSPFVEHYALKEHSLELQAKIPLGVLEFFPKGSFLVGLSLIFWGEA</sequence>
<dbReference type="EMBL" id="JADFTS010000006">
    <property type="protein sequence ID" value="KAF9602621.1"/>
    <property type="molecule type" value="Genomic_DNA"/>
</dbReference>
<dbReference type="GO" id="GO:0016491">
    <property type="term" value="F:oxidoreductase activity"/>
    <property type="evidence" value="ECO:0007669"/>
    <property type="project" value="InterPro"/>
</dbReference>
<dbReference type="InterPro" id="IPR000415">
    <property type="entry name" value="Nitroreductase-like"/>
</dbReference>
<organism evidence="1 2">
    <name type="scientific">Coptis chinensis</name>
    <dbReference type="NCBI Taxonomy" id="261450"/>
    <lineage>
        <taxon>Eukaryota</taxon>
        <taxon>Viridiplantae</taxon>
        <taxon>Streptophyta</taxon>
        <taxon>Embryophyta</taxon>
        <taxon>Tracheophyta</taxon>
        <taxon>Spermatophyta</taxon>
        <taxon>Magnoliopsida</taxon>
        <taxon>Ranunculales</taxon>
        <taxon>Ranunculaceae</taxon>
        <taxon>Coptidoideae</taxon>
        <taxon>Coptis</taxon>
    </lineage>
</organism>
<dbReference type="Proteomes" id="UP000631114">
    <property type="component" value="Unassembled WGS sequence"/>
</dbReference>
<evidence type="ECO:0000313" key="1">
    <source>
        <dbReference type="EMBL" id="KAF9602621.1"/>
    </source>
</evidence>
<dbReference type="PANTHER" id="PTHR42741:SF3">
    <property type="entry name" value="NITROREDUCTASE FAMILY PROTEIN"/>
    <property type="match status" value="1"/>
</dbReference>
<comment type="caution">
    <text evidence="1">The sequence shown here is derived from an EMBL/GenBank/DDBJ whole genome shotgun (WGS) entry which is preliminary data.</text>
</comment>
<dbReference type="OrthoDB" id="1933901at2759"/>
<gene>
    <name evidence="1" type="ORF">IFM89_030509</name>
</gene>
<dbReference type="PANTHER" id="PTHR42741">
    <property type="entry name" value="NITROREDUCTASE FAMILY PROTEIN"/>
    <property type="match status" value="1"/>
</dbReference>
<keyword evidence="2" id="KW-1185">Reference proteome</keyword>
<name>A0A835LX30_9MAGN</name>
<accession>A0A835LX30</accession>
<dbReference type="Gene3D" id="3.40.109.10">
    <property type="entry name" value="NADH Oxidase"/>
    <property type="match status" value="2"/>
</dbReference>